<feature type="transmembrane region" description="Helical" evidence="1">
    <location>
        <begin position="12"/>
        <end position="34"/>
    </location>
</feature>
<evidence type="ECO:0000313" key="2">
    <source>
        <dbReference type="EMBL" id="MBX66414.1"/>
    </source>
</evidence>
<keyword evidence="1" id="KW-0812">Transmembrane</keyword>
<keyword evidence="1" id="KW-1133">Transmembrane helix</keyword>
<dbReference type="EMBL" id="GGEC01085930">
    <property type="protein sequence ID" value="MBX66414.1"/>
    <property type="molecule type" value="Transcribed_RNA"/>
</dbReference>
<organism evidence="2">
    <name type="scientific">Rhizophora mucronata</name>
    <name type="common">Asiatic mangrove</name>
    <dbReference type="NCBI Taxonomy" id="61149"/>
    <lineage>
        <taxon>Eukaryota</taxon>
        <taxon>Viridiplantae</taxon>
        <taxon>Streptophyta</taxon>
        <taxon>Embryophyta</taxon>
        <taxon>Tracheophyta</taxon>
        <taxon>Spermatophyta</taxon>
        <taxon>Magnoliopsida</taxon>
        <taxon>eudicotyledons</taxon>
        <taxon>Gunneridae</taxon>
        <taxon>Pentapetalae</taxon>
        <taxon>rosids</taxon>
        <taxon>fabids</taxon>
        <taxon>Malpighiales</taxon>
        <taxon>Rhizophoraceae</taxon>
        <taxon>Rhizophora</taxon>
    </lineage>
</organism>
<sequence length="53" mass="6315">MLCSRICLPDHFVSCFFFFIQLWFHAVTTFHPSLQLLNKLFLFWTSLASSCRI</sequence>
<evidence type="ECO:0000256" key="1">
    <source>
        <dbReference type="SAM" id="Phobius"/>
    </source>
</evidence>
<keyword evidence="1" id="KW-0472">Membrane</keyword>
<dbReference type="AlphaFoldDB" id="A0A2P2QHN1"/>
<reference evidence="2" key="1">
    <citation type="submission" date="2018-02" db="EMBL/GenBank/DDBJ databases">
        <title>Rhizophora mucronata_Transcriptome.</title>
        <authorList>
            <person name="Meera S.P."/>
            <person name="Sreeshan A."/>
            <person name="Augustine A."/>
        </authorList>
    </citation>
    <scope>NUCLEOTIDE SEQUENCE</scope>
    <source>
        <tissue evidence="2">Leaf</tissue>
    </source>
</reference>
<protein>
    <submittedName>
        <fullName evidence="2">Uncharacterized protein</fullName>
    </submittedName>
</protein>
<accession>A0A2P2QHN1</accession>
<proteinExistence type="predicted"/>
<name>A0A2P2QHN1_RHIMU</name>